<sequence length="155" mass="17451">MPGIILSEVSFEAEIMAQQAAADNLTSFQSYPFPGQLIEIAYPMEAEKPIPPIMLSAYSRTHQFRLPKCFHGREVRVVSRCSLGTDEMSVSLECDARRARECLCPFYSSVYIASFLTGVLILFFAVNVSALLADDCNVNYRMYRQKSYQGELTPI</sequence>
<dbReference type="AlphaFoldDB" id="A0A409YBN0"/>
<dbReference type="InParanoid" id="A0A409YBN0"/>
<evidence type="ECO:0000313" key="3">
    <source>
        <dbReference type="Proteomes" id="UP000284706"/>
    </source>
</evidence>
<dbReference type="OrthoDB" id="3328849at2759"/>
<feature type="transmembrane region" description="Helical" evidence="1">
    <location>
        <begin position="110"/>
        <end position="133"/>
    </location>
</feature>
<reference evidence="2 3" key="1">
    <citation type="journal article" date="2018" name="Evol. Lett.">
        <title>Horizontal gene cluster transfer increased hallucinogenic mushroom diversity.</title>
        <authorList>
            <person name="Reynolds H.T."/>
            <person name="Vijayakumar V."/>
            <person name="Gluck-Thaler E."/>
            <person name="Korotkin H.B."/>
            <person name="Matheny P.B."/>
            <person name="Slot J.C."/>
        </authorList>
    </citation>
    <scope>NUCLEOTIDE SEQUENCE [LARGE SCALE GENOMIC DNA]</scope>
    <source>
        <strain evidence="2 3">SRW20</strain>
    </source>
</reference>
<keyword evidence="3" id="KW-1185">Reference proteome</keyword>
<gene>
    <name evidence="2" type="ORF">CVT26_009699</name>
</gene>
<proteinExistence type="predicted"/>
<keyword evidence="1" id="KW-0812">Transmembrane</keyword>
<accession>A0A409YBN0</accession>
<name>A0A409YBN0_9AGAR</name>
<keyword evidence="1" id="KW-0472">Membrane</keyword>
<keyword evidence="1" id="KW-1133">Transmembrane helix</keyword>
<dbReference type="Proteomes" id="UP000284706">
    <property type="component" value="Unassembled WGS sequence"/>
</dbReference>
<comment type="caution">
    <text evidence="2">The sequence shown here is derived from an EMBL/GenBank/DDBJ whole genome shotgun (WGS) entry which is preliminary data.</text>
</comment>
<evidence type="ECO:0000256" key="1">
    <source>
        <dbReference type="SAM" id="Phobius"/>
    </source>
</evidence>
<organism evidence="2 3">
    <name type="scientific">Gymnopilus dilepis</name>
    <dbReference type="NCBI Taxonomy" id="231916"/>
    <lineage>
        <taxon>Eukaryota</taxon>
        <taxon>Fungi</taxon>
        <taxon>Dikarya</taxon>
        <taxon>Basidiomycota</taxon>
        <taxon>Agaricomycotina</taxon>
        <taxon>Agaricomycetes</taxon>
        <taxon>Agaricomycetidae</taxon>
        <taxon>Agaricales</taxon>
        <taxon>Agaricineae</taxon>
        <taxon>Hymenogastraceae</taxon>
        <taxon>Gymnopilus</taxon>
    </lineage>
</organism>
<evidence type="ECO:0000313" key="2">
    <source>
        <dbReference type="EMBL" id="PPR00414.1"/>
    </source>
</evidence>
<protein>
    <submittedName>
        <fullName evidence="2">Uncharacterized protein</fullName>
    </submittedName>
</protein>
<dbReference type="EMBL" id="NHYE01001007">
    <property type="protein sequence ID" value="PPR00414.1"/>
    <property type="molecule type" value="Genomic_DNA"/>
</dbReference>